<keyword evidence="2" id="KW-1185">Reference proteome</keyword>
<name>A0ABR1Y5L4_9PEZI</name>
<proteinExistence type="predicted"/>
<evidence type="ECO:0000313" key="1">
    <source>
        <dbReference type="EMBL" id="KAK8176954.1"/>
    </source>
</evidence>
<comment type="caution">
    <text evidence="1">The sequence shown here is derived from an EMBL/GenBank/DDBJ whole genome shotgun (WGS) entry which is preliminary data.</text>
</comment>
<accession>A0ABR1Y5L4</accession>
<gene>
    <name evidence="1" type="ORF">IWX90DRAFT_482005</name>
</gene>
<organism evidence="1 2">
    <name type="scientific">Phyllosticta citrichinensis</name>
    <dbReference type="NCBI Taxonomy" id="1130410"/>
    <lineage>
        <taxon>Eukaryota</taxon>
        <taxon>Fungi</taxon>
        <taxon>Dikarya</taxon>
        <taxon>Ascomycota</taxon>
        <taxon>Pezizomycotina</taxon>
        <taxon>Dothideomycetes</taxon>
        <taxon>Dothideomycetes incertae sedis</taxon>
        <taxon>Botryosphaeriales</taxon>
        <taxon>Phyllostictaceae</taxon>
        <taxon>Phyllosticta</taxon>
    </lineage>
</organism>
<evidence type="ECO:0000313" key="2">
    <source>
        <dbReference type="Proteomes" id="UP001456524"/>
    </source>
</evidence>
<dbReference type="Proteomes" id="UP001456524">
    <property type="component" value="Unassembled WGS sequence"/>
</dbReference>
<sequence>MSLQTFTMARGLPDRFHFVTAARPTIDTTTVITSTSLSDAYERSQQLDANGYPIYTSSELALLIQEAFCLYRAFHTRFNSGDPYAIECRRADQLRIFLDFYAAPDWETTVDPVDLADPQYGRSRRQLDVLCPAYGGDKTAALQNVDNVIWDLLRNVPDEPTCIIDIVRRRAPNRDFVTWSTEDAERLIGELNFCTGLRAFDLRQRGRSELPEHERPQGYLERRYADPNRFMDAAEEACRVHGKDAVSGNLWMCFRDFTLKWWIMAEPAERTRQLEAASMDEWRKALVDNLSHAKPCWCEGQRNDCSNYLGPGFWDP</sequence>
<dbReference type="EMBL" id="JBBWUH010000001">
    <property type="protein sequence ID" value="KAK8176954.1"/>
    <property type="molecule type" value="Genomic_DNA"/>
</dbReference>
<reference evidence="1 2" key="1">
    <citation type="journal article" date="2022" name="G3 (Bethesda)">
        <title>Enemy or ally: a genomic approach to elucidate the lifestyle of Phyllosticta citrichinaensis.</title>
        <authorList>
            <person name="Buijs V.A."/>
            <person name="Groenewald J.Z."/>
            <person name="Haridas S."/>
            <person name="LaButti K.M."/>
            <person name="Lipzen A."/>
            <person name="Martin F.M."/>
            <person name="Barry K."/>
            <person name="Grigoriev I.V."/>
            <person name="Crous P.W."/>
            <person name="Seidl M.F."/>
        </authorList>
    </citation>
    <scope>NUCLEOTIDE SEQUENCE [LARGE SCALE GENOMIC DNA]</scope>
    <source>
        <strain evidence="1 2">CBS 129764</strain>
    </source>
</reference>
<protein>
    <submittedName>
        <fullName evidence="1">Uncharacterized protein</fullName>
    </submittedName>
</protein>